<feature type="domain" description="FATC" evidence="18">
    <location>
        <begin position="483"/>
        <end position="515"/>
    </location>
</feature>
<evidence type="ECO:0000259" key="16">
    <source>
        <dbReference type="PROSITE" id="PS50290"/>
    </source>
</evidence>
<dbReference type="GO" id="GO:0006281">
    <property type="term" value="P:DNA repair"/>
    <property type="evidence" value="ECO:0007669"/>
    <property type="project" value="UniProtKB-KW"/>
</dbReference>
<feature type="domain" description="FAT" evidence="17">
    <location>
        <begin position="1"/>
        <end position="60"/>
    </location>
</feature>
<evidence type="ECO:0000256" key="7">
    <source>
        <dbReference type="ARBA" id="ARBA00022763"/>
    </source>
</evidence>
<dbReference type="InterPro" id="IPR057564">
    <property type="entry name" value="HEAT_ATR"/>
</dbReference>
<dbReference type="InterPro" id="IPR050517">
    <property type="entry name" value="DDR_Repair_Kinase"/>
</dbReference>
<dbReference type="PROSITE" id="PS51190">
    <property type="entry name" value="FATC"/>
    <property type="match status" value="1"/>
</dbReference>
<accession>A0A835PRF2</accession>
<evidence type="ECO:0000256" key="2">
    <source>
        <dbReference type="ARBA" id="ARBA00010769"/>
    </source>
</evidence>
<evidence type="ECO:0000256" key="12">
    <source>
        <dbReference type="ARBA" id="ARBA00023306"/>
    </source>
</evidence>
<dbReference type="GO" id="GO:0000077">
    <property type="term" value="P:DNA damage checkpoint signaling"/>
    <property type="evidence" value="ECO:0007669"/>
    <property type="project" value="TreeGrafter"/>
</dbReference>
<evidence type="ECO:0000256" key="1">
    <source>
        <dbReference type="ARBA" id="ARBA00004123"/>
    </source>
</evidence>
<dbReference type="OrthoDB" id="185373at2759"/>
<dbReference type="Gene3D" id="3.30.1010.10">
    <property type="entry name" value="Phosphatidylinositol 3-kinase Catalytic Subunit, Chain A, domain 4"/>
    <property type="match status" value="1"/>
</dbReference>
<comment type="similarity">
    <text evidence="2">Belongs to the PI3/PI4-kinase family. ATM subfamily.</text>
</comment>
<dbReference type="PROSITE" id="PS50290">
    <property type="entry name" value="PI3_4_KINASE_3"/>
    <property type="match status" value="1"/>
</dbReference>
<proteinExistence type="inferred from homology"/>
<feature type="domain" description="PI3K/PI4K catalytic" evidence="16">
    <location>
        <begin position="169"/>
        <end position="485"/>
    </location>
</feature>
<protein>
    <recommendedName>
        <fullName evidence="13">Serine/threonine-protein kinase ATR</fullName>
        <ecNumber evidence="3">2.7.11.1</ecNumber>
    </recommendedName>
</protein>
<dbReference type="SUPFAM" id="SSF56112">
    <property type="entry name" value="Protein kinase-like (PK-like)"/>
    <property type="match status" value="1"/>
</dbReference>
<dbReference type="PROSITE" id="PS00916">
    <property type="entry name" value="PI3_4_KINASE_2"/>
    <property type="match status" value="1"/>
</dbReference>
<dbReference type="InterPro" id="IPR003152">
    <property type="entry name" value="FATC_dom"/>
</dbReference>
<dbReference type="InterPro" id="IPR036940">
    <property type="entry name" value="PI3/4_kinase_cat_sf"/>
</dbReference>
<comment type="subcellular location">
    <subcellularLocation>
        <location evidence="1">Nucleus</location>
    </subcellularLocation>
</comment>
<dbReference type="SMART" id="SM01343">
    <property type="entry name" value="FATC"/>
    <property type="match status" value="1"/>
</dbReference>
<comment type="catalytic activity">
    <reaction evidence="14">
        <text>L-threonyl-[protein] + ATP = O-phospho-L-threonyl-[protein] + ADP + H(+)</text>
        <dbReference type="Rhea" id="RHEA:46608"/>
        <dbReference type="Rhea" id="RHEA-COMP:11060"/>
        <dbReference type="Rhea" id="RHEA-COMP:11605"/>
        <dbReference type="ChEBI" id="CHEBI:15378"/>
        <dbReference type="ChEBI" id="CHEBI:30013"/>
        <dbReference type="ChEBI" id="CHEBI:30616"/>
        <dbReference type="ChEBI" id="CHEBI:61977"/>
        <dbReference type="ChEBI" id="CHEBI:456216"/>
        <dbReference type="EC" id="2.7.11.1"/>
    </reaction>
</comment>
<dbReference type="GO" id="GO:0005524">
    <property type="term" value="F:ATP binding"/>
    <property type="evidence" value="ECO:0007669"/>
    <property type="project" value="UniProtKB-KW"/>
</dbReference>
<dbReference type="CDD" id="cd00892">
    <property type="entry name" value="PIKKc_ATR"/>
    <property type="match status" value="1"/>
</dbReference>
<evidence type="ECO:0000259" key="18">
    <source>
        <dbReference type="PROSITE" id="PS51190"/>
    </source>
</evidence>
<keyword evidence="10" id="KW-0234">DNA repair</keyword>
<dbReference type="GO" id="GO:0005634">
    <property type="term" value="C:nucleus"/>
    <property type="evidence" value="ECO:0007669"/>
    <property type="project" value="UniProtKB-SubCell"/>
</dbReference>
<keyword evidence="7" id="KW-0227">DNA damage</keyword>
<keyword evidence="20" id="KW-1185">Reference proteome</keyword>
<dbReference type="InterPro" id="IPR000403">
    <property type="entry name" value="PI3/4_kinase_cat_dom"/>
</dbReference>
<dbReference type="GO" id="GO:0005694">
    <property type="term" value="C:chromosome"/>
    <property type="evidence" value="ECO:0007669"/>
    <property type="project" value="TreeGrafter"/>
</dbReference>
<evidence type="ECO:0000313" key="20">
    <source>
        <dbReference type="Proteomes" id="UP000636800"/>
    </source>
</evidence>
<evidence type="ECO:0000256" key="8">
    <source>
        <dbReference type="ARBA" id="ARBA00022777"/>
    </source>
</evidence>
<name>A0A835PRF2_VANPL</name>
<comment type="caution">
    <text evidence="19">The sequence shown here is derived from an EMBL/GenBank/DDBJ whole genome shotgun (WGS) entry which is preliminary data.</text>
</comment>
<evidence type="ECO:0000256" key="14">
    <source>
        <dbReference type="ARBA" id="ARBA00047899"/>
    </source>
</evidence>
<dbReference type="AlphaFoldDB" id="A0A835PRF2"/>
<comment type="catalytic activity">
    <reaction evidence="15">
        <text>L-seryl-[protein] + ATP = O-phospho-L-seryl-[protein] + ADP + H(+)</text>
        <dbReference type="Rhea" id="RHEA:17989"/>
        <dbReference type="Rhea" id="RHEA-COMP:9863"/>
        <dbReference type="Rhea" id="RHEA-COMP:11604"/>
        <dbReference type="ChEBI" id="CHEBI:15378"/>
        <dbReference type="ChEBI" id="CHEBI:29999"/>
        <dbReference type="ChEBI" id="CHEBI:30616"/>
        <dbReference type="ChEBI" id="CHEBI:83421"/>
        <dbReference type="ChEBI" id="CHEBI:456216"/>
        <dbReference type="EC" id="2.7.11.1"/>
    </reaction>
</comment>
<evidence type="ECO:0000256" key="11">
    <source>
        <dbReference type="ARBA" id="ARBA00023242"/>
    </source>
</evidence>
<evidence type="ECO:0000256" key="13">
    <source>
        <dbReference type="ARBA" id="ARBA00024420"/>
    </source>
</evidence>
<dbReference type="Pfam" id="PF00454">
    <property type="entry name" value="PI3_PI4_kinase"/>
    <property type="match status" value="1"/>
</dbReference>
<gene>
    <name evidence="19" type="ORF">HPP92_022387</name>
</gene>
<dbReference type="SMART" id="SM00146">
    <property type="entry name" value="PI3Kc"/>
    <property type="match status" value="1"/>
</dbReference>
<evidence type="ECO:0000256" key="6">
    <source>
        <dbReference type="ARBA" id="ARBA00022741"/>
    </source>
</evidence>
<evidence type="ECO:0000256" key="10">
    <source>
        <dbReference type="ARBA" id="ARBA00023204"/>
    </source>
</evidence>
<keyword evidence="11" id="KW-0539">Nucleus</keyword>
<dbReference type="Pfam" id="PF23593">
    <property type="entry name" value="HEAT_ATR"/>
    <property type="match status" value="1"/>
</dbReference>
<dbReference type="InterPro" id="IPR014009">
    <property type="entry name" value="PIK_FAT"/>
</dbReference>
<dbReference type="PANTHER" id="PTHR11139:SF69">
    <property type="entry name" value="SERINE_THREONINE-PROTEIN KINASE ATR"/>
    <property type="match status" value="1"/>
</dbReference>
<dbReference type="Proteomes" id="UP000636800">
    <property type="component" value="Chromosome 12"/>
</dbReference>
<organism evidence="19 20">
    <name type="scientific">Vanilla planifolia</name>
    <name type="common">Vanilla</name>
    <dbReference type="NCBI Taxonomy" id="51239"/>
    <lineage>
        <taxon>Eukaryota</taxon>
        <taxon>Viridiplantae</taxon>
        <taxon>Streptophyta</taxon>
        <taxon>Embryophyta</taxon>
        <taxon>Tracheophyta</taxon>
        <taxon>Spermatophyta</taxon>
        <taxon>Magnoliopsida</taxon>
        <taxon>Liliopsida</taxon>
        <taxon>Asparagales</taxon>
        <taxon>Orchidaceae</taxon>
        <taxon>Vanilloideae</taxon>
        <taxon>Vanilleae</taxon>
        <taxon>Vanilla</taxon>
    </lineage>
</organism>
<dbReference type="InterPro" id="IPR011009">
    <property type="entry name" value="Kinase-like_dom_sf"/>
</dbReference>
<evidence type="ECO:0000259" key="17">
    <source>
        <dbReference type="PROSITE" id="PS51189"/>
    </source>
</evidence>
<dbReference type="FunFam" id="1.10.1070.11:FF:000024">
    <property type="entry name" value="Serine/threonine-protein kinase ATR"/>
    <property type="match status" value="1"/>
</dbReference>
<dbReference type="Gene3D" id="1.10.1070.11">
    <property type="entry name" value="Phosphatidylinositol 3-/4-kinase, catalytic domain"/>
    <property type="match status" value="1"/>
</dbReference>
<evidence type="ECO:0000256" key="5">
    <source>
        <dbReference type="ARBA" id="ARBA00022679"/>
    </source>
</evidence>
<evidence type="ECO:0000313" key="19">
    <source>
        <dbReference type="EMBL" id="KAG0457230.1"/>
    </source>
</evidence>
<keyword evidence="6" id="KW-0547">Nucleotide-binding</keyword>
<evidence type="ECO:0000256" key="9">
    <source>
        <dbReference type="ARBA" id="ARBA00022840"/>
    </source>
</evidence>
<keyword evidence="5" id="KW-0808">Transferase</keyword>
<reference evidence="19 20" key="1">
    <citation type="journal article" date="2020" name="Nat. Food">
        <title>A phased Vanilla planifolia genome enables genetic improvement of flavour and production.</title>
        <authorList>
            <person name="Hasing T."/>
            <person name="Tang H."/>
            <person name="Brym M."/>
            <person name="Khazi F."/>
            <person name="Huang T."/>
            <person name="Chambers A.H."/>
        </authorList>
    </citation>
    <scope>NUCLEOTIDE SEQUENCE [LARGE SCALE GENOMIC DNA]</scope>
    <source>
        <tissue evidence="19">Leaf</tissue>
    </source>
</reference>
<dbReference type="EC" id="2.7.11.1" evidence="3"/>
<keyword evidence="12" id="KW-0131">Cell cycle</keyword>
<dbReference type="PROSITE" id="PS51189">
    <property type="entry name" value="FAT"/>
    <property type="match status" value="1"/>
</dbReference>
<dbReference type="GO" id="GO:0004674">
    <property type="term" value="F:protein serine/threonine kinase activity"/>
    <property type="evidence" value="ECO:0007669"/>
    <property type="project" value="UniProtKB-KW"/>
</dbReference>
<dbReference type="InterPro" id="IPR018936">
    <property type="entry name" value="PI3/4_kinase_CS"/>
</dbReference>
<evidence type="ECO:0000256" key="15">
    <source>
        <dbReference type="ARBA" id="ARBA00048679"/>
    </source>
</evidence>
<evidence type="ECO:0000256" key="3">
    <source>
        <dbReference type="ARBA" id="ARBA00012513"/>
    </source>
</evidence>
<keyword evidence="8" id="KW-0418">Kinase</keyword>
<dbReference type="PANTHER" id="PTHR11139">
    <property type="entry name" value="ATAXIA TELANGIECTASIA MUTATED ATM -RELATED"/>
    <property type="match status" value="1"/>
</dbReference>
<keyword evidence="4" id="KW-0723">Serine/threonine-protein kinase</keyword>
<dbReference type="Pfam" id="PF02260">
    <property type="entry name" value="FATC"/>
    <property type="match status" value="1"/>
</dbReference>
<sequence length="515" mass="58373">MRGCLKDLPTYQWFIVLSQLVSRICHQNEEIVRIVKHIITSVLQEYPQQALWMMAAVTKSTVAARRDAAAEIIQAARKGSRHGNDNGGLFVQFAGLVDHLIKLCFHPGQAKARTINMSTEFSALKRMMPLGIILPIQQSLTVTLPSYDQSKLDSSLTFSTADHPTIAGIADEAEILSSLQRPKKVHSSCFFGSDGSHHPFLCKPKDDLRKDARMMEFTAMINHLLSKYPESRRRKLYIRTFAVIPLTEDCGMVEWVPNTRGLRHILQDIYITLGKFDRQRTNPSIKKIYDQYQGKMPDEELLKLKILPMFPPIFHRWFLTTFSEPAAWFRARVAYAHTTAVWSMVGHIVGLGDRHGENILFDSTTGDCVHVDFSCLFDKGLQLEKPELVPFRLTQNMIDGLGITGYEGVFLKVCEITLSVLRTHKETLMSVLETFIHDPLVEWTKSHKSSVTEVENPHAQRAINNIKARLEGVVVGVGAAPSLPLAVEGQVRRLIAEAISHKNLGKMYIWWMPWF</sequence>
<dbReference type="EMBL" id="JADCNL010000012">
    <property type="protein sequence ID" value="KAG0457230.1"/>
    <property type="molecule type" value="Genomic_DNA"/>
</dbReference>
<evidence type="ECO:0000256" key="4">
    <source>
        <dbReference type="ARBA" id="ARBA00022527"/>
    </source>
</evidence>
<keyword evidence="9" id="KW-0067">ATP-binding</keyword>
<dbReference type="GO" id="GO:0000723">
    <property type="term" value="P:telomere maintenance"/>
    <property type="evidence" value="ECO:0007669"/>
    <property type="project" value="TreeGrafter"/>
</dbReference>